<name>A0AAW5VK49_9LEPT</name>
<dbReference type="RefSeq" id="WP_265353612.1">
    <property type="nucleotide sequence ID" value="NZ_JAMQPL010000018.1"/>
</dbReference>
<evidence type="ECO:0000313" key="1">
    <source>
        <dbReference type="EMBL" id="MCW7528524.1"/>
    </source>
</evidence>
<proteinExistence type="predicted"/>
<evidence type="ECO:0008006" key="5">
    <source>
        <dbReference type="Google" id="ProtNLM"/>
    </source>
</evidence>
<dbReference type="Proteomes" id="UP001208912">
    <property type="component" value="Unassembled WGS sequence"/>
</dbReference>
<keyword evidence="4" id="KW-1185">Reference proteome</keyword>
<organism evidence="2 3">
    <name type="scientific">Leptospira soteropolitanensis</name>
    <dbReference type="NCBI Taxonomy" id="2950025"/>
    <lineage>
        <taxon>Bacteria</taxon>
        <taxon>Pseudomonadati</taxon>
        <taxon>Spirochaetota</taxon>
        <taxon>Spirochaetia</taxon>
        <taxon>Leptospirales</taxon>
        <taxon>Leptospiraceae</taxon>
        <taxon>Leptospira</taxon>
    </lineage>
</organism>
<protein>
    <recommendedName>
        <fullName evidence="5">Phage protein</fullName>
    </recommendedName>
</protein>
<accession>A0AAW5VK49</accession>
<evidence type="ECO:0000313" key="3">
    <source>
        <dbReference type="Proteomes" id="UP001208540"/>
    </source>
</evidence>
<dbReference type="Proteomes" id="UP001208540">
    <property type="component" value="Unassembled WGS sequence"/>
</dbReference>
<evidence type="ECO:0000313" key="2">
    <source>
        <dbReference type="EMBL" id="MCW7532243.1"/>
    </source>
</evidence>
<gene>
    <name evidence="1" type="ORF">ND861_19365</name>
    <name evidence="2" type="ORF">ND862_18650</name>
</gene>
<dbReference type="EMBL" id="JAMQPM010000060">
    <property type="protein sequence ID" value="MCW7528524.1"/>
    <property type="molecule type" value="Genomic_DNA"/>
</dbReference>
<comment type="caution">
    <text evidence="2">The sequence shown here is derived from an EMBL/GenBank/DDBJ whole genome shotgun (WGS) entry which is preliminary data.</text>
</comment>
<reference evidence="2 4" key="1">
    <citation type="submission" date="2022-06" db="EMBL/GenBank/DDBJ databases">
        <title>Leptospira isolates from biofilms formed at urban environments.</title>
        <authorList>
            <person name="Ribeiro P.S."/>
            <person name="Sousa T."/>
            <person name="Carvalho N."/>
            <person name="Aburjaile F."/>
            <person name="Neves F."/>
            <person name="Oliveira D."/>
            <person name="Blanco L."/>
            <person name="Lima J."/>
            <person name="Costa F."/>
            <person name="Brenig B."/>
            <person name="Soares S."/>
            <person name="Ramos R."/>
            <person name="Goes-Neto A."/>
            <person name="Matiuzzi M."/>
            <person name="Azevedo V."/>
            <person name="Ristow P."/>
        </authorList>
    </citation>
    <scope>NUCLEOTIDE SEQUENCE</scope>
    <source>
        <strain evidence="1 4">VSF19</strain>
        <strain evidence="2">VSF20</strain>
    </source>
</reference>
<dbReference type="EMBL" id="JAMQPL010000018">
    <property type="protein sequence ID" value="MCW7532243.1"/>
    <property type="molecule type" value="Genomic_DNA"/>
</dbReference>
<dbReference type="AlphaFoldDB" id="A0AAW5VK49"/>
<evidence type="ECO:0000313" key="4">
    <source>
        <dbReference type="Proteomes" id="UP001208912"/>
    </source>
</evidence>
<sequence>MINNKLRLELLVIKENEIYELDGLKFSNSIFLRPIIDEQDILNYEEFLGSVIVLNQLVQSTNNSGKYLIFTCACGIADDSGWELVNVTKTEDSLFWKFTRNNRQYSYKFELSEYIDQIKLIQKKNRKL</sequence>